<evidence type="ECO:0000313" key="2">
    <source>
        <dbReference type="Proteomes" id="UP000499080"/>
    </source>
</evidence>
<dbReference type="EMBL" id="BGPR01003482">
    <property type="protein sequence ID" value="GBM88665.1"/>
    <property type="molecule type" value="Genomic_DNA"/>
</dbReference>
<evidence type="ECO:0000313" key="1">
    <source>
        <dbReference type="EMBL" id="GBM88665.1"/>
    </source>
</evidence>
<proteinExistence type="predicted"/>
<protein>
    <submittedName>
        <fullName evidence="1">Uncharacterized protein</fullName>
    </submittedName>
</protein>
<name>A0A4Y2JFK6_ARAVE</name>
<dbReference type="AlphaFoldDB" id="A0A4Y2JFK6"/>
<reference evidence="1 2" key="1">
    <citation type="journal article" date="2019" name="Sci. Rep.">
        <title>Orb-weaving spider Araneus ventricosus genome elucidates the spidroin gene catalogue.</title>
        <authorList>
            <person name="Kono N."/>
            <person name="Nakamura H."/>
            <person name="Ohtoshi R."/>
            <person name="Moran D.A.P."/>
            <person name="Shinohara A."/>
            <person name="Yoshida Y."/>
            <person name="Fujiwara M."/>
            <person name="Mori M."/>
            <person name="Tomita M."/>
            <person name="Arakawa K."/>
        </authorList>
    </citation>
    <scope>NUCLEOTIDE SEQUENCE [LARGE SCALE GENOMIC DNA]</scope>
</reference>
<organism evidence="1 2">
    <name type="scientific">Araneus ventricosus</name>
    <name type="common">Orbweaver spider</name>
    <name type="synonym">Epeira ventricosa</name>
    <dbReference type="NCBI Taxonomy" id="182803"/>
    <lineage>
        <taxon>Eukaryota</taxon>
        <taxon>Metazoa</taxon>
        <taxon>Ecdysozoa</taxon>
        <taxon>Arthropoda</taxon>
        <taxon>Chelicerata</taxon>
        <taxon>Arachnida</taxon>
        <taxon>Araneae</taxon>
        <taxon>Araneomorphae</taxon>
        <taxon>Entelegynae</taxon>
        <taxon>Araneoidea</taxon>
        <taxon>Araneidae</taxon>
        <taxon>Araneus</taxon>
    </lineage>
</organism>
<accession>A0A4Y2JFK6</accession>
<comment type="caution">
    <text evidence="1">The sequence shown here is derived from an EMBL/GenBank/DDBJ whole genome shotgun (WGS) entry which is preliminary data.</text>
</comment>
<gene>
    <name evidence="1" type="ORF">AVEN_10501_1</name>
</gene>
<dbReference type="Proteomes" id="UP000499080">
    <property type="component" value="Unassembled WGS sequence"/>
</dbReference>
<sequence length="180" mass="21048">MKDFVADCDKTSHSSEPGTELAFVELESKRDSYYTRQGYTRWDRFFPLIQAEDSKGNKDPFRNVDYLDTDMHPCTTIVRQRKCTIEMLSTVQTMLSSDLNVIPHQDNLDLKKPTRKVKWLDPRRMTGEGFQWTEMWESTRRAGHIKCHHSLSEEDNFIEKELYGKLFISSLCLLGLFVAV</sequence>
<keyword evidence="2" id="KW-1185">Reference proteome</keyword>